<dbReference type="OrthoDB" id="5835829at2759"/>
<evidence type="ECO:0000256" key="2">
    <source>
        <dbReference type="ARBA" id="ARBA00012544"/>
    </source>
</evidence>
<dbReference type="PANTHER" id="PTHR48043">
    <property type="entry name" value="EG:EG0003.4 PROTEIN-RELATED"/>
    <property type="match status" value="1"/>
</dbReference>
<comment type="similarity">
    <text evidence="1">Belongs to the UDP-glycosyltransferase family.</text>
</comment>
<organism evidence="8 9">
    <name type="scientific">Oesophagostomum dentatum</name>
    <name type="common">Nodular worm</name>
    <dbReference type="NCBI Taxonomy" id="61180"/>
    <lineage>
        <taxon>Eukaryota</taxon>
        <taxon>Metazoa</taxon>
        <taxon>Ecdysozoa</taxon>
        <taxon>Nematoda</taxon>
        <taxon>Chromadorea</taxon>
        <taxon>Rhabditida</taxon>
        <taxon>Rhabditina</taxon>
        <taxon>Rhabditomorpha</taxon>
        <taxon>Strongyloidea</taxon>
        <taxon>Strongylidae</taxon>
        <taxon>Oesophagostomum</taxon>
    </lineage>
</organism>
<sequence length="132" mass="15236">KVSIFRNARLVEAKNTTIIIRKEHFNSETLESALRQILSDKSFAARAKRLSSLMVNKPFPIKERLLSTVEFSIKHGKISNLDVYGENLNLLQYYSIDVIAFLSLIALVMLVIFVQFCRILLKLVLLRKLKQE</sequence>
<keyword evidence="5" id="KW-0732">Signal</keyword>
<evidence type="ECO:0000256" key="4">
    <source>
        <dbReference type="ARBA" id="ARBA00022679"/>
    </source>
</evidence>
<protein>
    <recommendedName>
        <fullName evidence="2">glucuronosyltransferase</fullName>
        <ecNumber evidence="2">2.4.1.17</ecNumber>
    </recommendedName>
</protein>
<keyword evidence="7" id="KW-0472">Membrane</keyword>
<accession>A0A0B1S6Q1</accession>
<gene>
    <name evidence="8" type="ORF">OESDEN_21225</name>
</gene>
<dbReference type="InterPro" id="IPR050271">
    <property type="entry name" value="UDP-glycosyltransferase"/>
</dbReference>
<dbReference type="Gene3D" id="3.40.50.2000">
    <property type="entry name" value="Glycogen Phosphorylase B"/>
    <property type="match status" value="1"/>
</dbReference>
<keyword evidence="4" id="KW-0808">Transferase</keyword>
<proteinExistence type="inferred from homology"/>
<dbReference type="GO" id="GO:0015020">
    <property type="term" value="F:glucuronosyltransferase activity"/>
    <property type="evidence" value="ECO:0007669"/>
    <property type="project" value="UniProtKB-EC"/>
</dbReference>
<dbReference type="PANTHER" id="PTHR48043:SF143">
    <property type="entry name" value="UDP-GLUCURONOSYLTRANSFERASE"/>
    <property type="match status" value="1"/>
</dbReference>
<dbReference type="AlphaFoldDB" id="A0A0B1S6Q1"/>
<dbReference type="SUPFAM" id="SSF53756">
    <property type="entry name" value="UDP-Glycosyltransferase/glycogen phosphorylase"/>
    <property type="match status" value="1"/>
</dbReference>
<dbReference type="InterPro" id="IPR002213">
    <property type="entry name" value="UDP_glucos_trans"/>
</dbReference>
<evidence type="ECO:0000256" key="3">
    <source>
        <dbReference type="ARBA" id="ARBA00022676"/>
    </source>
</evidence>
<dbReference type="Proteomes" id="UP000053660">
    <property type="component" value="Unassembled WGS sequence"/>
</dbReference>
<name>A0A0B1S6Q1_OESDE</name>
<evidence type="ECO:0000313" key="8">
    <source>
        <dbReference type="EMBL" id="KHJ79137.1"/>
    </source>
</evidence>
<evidence type="ECO:0000313" key="9">
    <source>
        <dbReference type="Proteomes" id="UP000053660"/>
    </source>
</evidence>
<evidence type="ECO:0000256" key="6">
    <source>
        <dbReference type="ARBA" id="ARBA00047475"/>
    </source>
</evidence>
<keyword evidence="9" id="KW-1185">Reference proteome</keyword>
<reference evidence="8 9" key="1">
    <citation type="submission" date="2014-03" db="EMBL/GenBank/DDBJ databases">
        <title>Draft genome of the hookworm Oesophagostomum dentatum.</title>
        <authorList>
            <person name="Mitreva M."/>
        </authorList>
    </citation>
    <scope>NUCLEOTIDE SEQUENCE [LARGE SCALE GENOMIC DNA]</scope>
    <source>
        <strain evidence="8 9">OD-Hann</strain>
    </source>
</reference>
<comment type="catalytic activity">
    <reaction evidence="6">
        <text>glucuronate acceptor + UDP-alpha-D-glucuronate = acceptor beta-D-glucuronoside + UDP + H(+)</text>
        <dbReference type="Rhea" id="RHEA:21032"/>
        <dbReference type="ChEBI" id="CHEBI:15378"/>
        <dbReference type="ChEBI" id="CHEBI:58052"/>
        <dbReference type="ChEBI" id="CHEBI:58223"/>
        <dbReference type="ChEBI" id="CHEBI:132367"/>
        <dbReference type="ChEBI" id="CHEBI:132368"/>
        <dbReference type="EC" id="2.4.1.17"/>
    </reaction>
</comment>
<evidence type="ECO:0000256" key="7">
    <source>
        <dbReference type="SAM" id="Phobius"/>
    </source>
</evidence>
<feature type="transmembrane region" description="Helical" evidence="7">
    <location>
        <begin position="98"/>
        <end position="121"/>
    </location>
</feature>
<keyword evidence="3" id="KW-0328">Glycosyltransferase</keyword>
<keyword evidence="7" id="KW-1133">Transmembrane helix</keyword>
<evidence type="ECO:0000256" key="1">
    <source>
        <dbReference type="ARBA" id="ARBA00009995"/>
    </source>
</evidence>
<feature type="non-terminal residue" evidence="8">
    <location>
        <position position="1"/>
    </location>
</feature>
<evidence type="ECO:0000256" key="5">
    <source>
        <dbReference type="ARBA" id="ARBA00022729"/>
    </source>
</evidence>
<keyword evidence="7" id="KW-0812">Transmembrane</keyword>
<dbReference type="EMBL" id="KN606766">
    <property type="protein sequence ID" value="KHJ79137.1"/>
    <property type="molecule type" value="Genomic_DNA"/>
</dbReference>
<dbReference type="Pfam" id="PF00201">
    <property type="entry name" value="UDPGT"/>
    <property type="match status" value="1"/>
</dbReference>
<dbReference type="EC" id="2.4.1.17" evidence="2"/>